<proteinExistence type="predicted"/>
<feature type="compositionally biased region" description="Basic and acidic residues" evidence="1">
    <location>
        <begin position="17"/>
        <end position="26"/>
    </location>
</feature>
<dbReference type="EMBL" id="JARPOI010000003">
    <property type="protein sequence ID" value="KAJ9185145.1"/>
    <property type="molecule type" value="Genomic_DNA"/>
</dbReference>
<accession>A0ABQ9MZR6</accession>
<comment type="caution">
    <text evidence="2">The sequence shown here is derived from an EMBL/GenBank/DDBJ whole genome shotgun (WGS) entry which is preliminary data.</text>
</comment>
<evidence type="ECO:0000256" key="1">
    <source>
        <dbReference type="SAM" id="MobiDB-lite"/>
    </source>
</evidence>
<feature type="compositionally biased region" description="Basic residues" evidence="1">
    <location>
        <begin position="44"/>
        <end position="56"/>
    </location>
</feature>
<evidence type="ECO:0000313" key="3">
    <source>
        <dbReference type="Proteomes" id="UP001174677"/>
    </source>
</evidence>
<organism evidence="2 3">
    <name type="scientific">Hevea brasiliensis</name>
    <name type="common">Para rubber tree</name>
    <name type="synonym">Siphonia brasiliensis</name>
    <dbReference type="NCBI Taxonomy" id="3981"/>
    <lineage>
        <taxon>Eukaryota</taxon>
        <taxon>Viridiplantae</taxon>
        <taxon>Streptophyta</taxon>
        <taxon>Embryophyta</taxon>
        <taxon>Tracheophyta</taxon>
        <taxon>Spermatophyta</taxon>
        <taxon>Magnoliopsida</taxon>
        <taxon>eudicotyledons</taxon>
        <taxon>Gunneridae</taxon>
        <taxon>Pentapetalae</taxon>
        <taxon>rosids</taxon>
        <taxon>fabids</taxon>
        <taxon>Malpighiales</taxon>
        <taxon>Euphorbiaceae</taxon>
        <taxon>Crotonoideae</taxon>
        <taxon>Micrandreae</taxon>
        <taxon>Hevea</taxon>
    </lineage>
</organism>
<evidence type="ECO:0000313" key="2">
    <source>
        <dbReference type="EMBL" id="KAJ9185145.1"/>
    </source>
</evidence>
<feature type="region of interest" description="Disordered" evidence="1">
    <location>
        <begin position="17"/>
        <end position="57"/>
    </location>
</feature>
<keyword evidence="3" id="KW-1185">Reference proteome</keyword>
<gene>
    <name evidence="2" type="ORF">P3X46_004807</name>
</gene>
<protein>
    <submittedName>
        <fullName evidence="2">Uncharacterized protein</fullName>
    </submittedName>
</protein>
<name>A0ABQ9MZR6_HEVBR</name>
<reference evidence="2" key="1">
    <citation type="journal article" date="2023" name="Plant Biotechnol. J.">
        <title>Chromosome-level wild Hevea brasiliensis genome provides new tools for genomic-assisted breeding and valuable loci to elevate rubber yield.</title>
        <authorList>
            <person name="Cheng H."/>
            <person name="Song X."/>
            <person name="Hu Y."/>
            <person name="Wu T."/>
            <person name="Yang Q."/>
            <person name="An Z."/>
            <person name="Feng S."/>
            <person name="Deng Z."/>
            <person name="Wu W."/>
            <person name="Zeng X."/>
            <person name="Tu M."/>
            <person name="Wang X."/>
            <person name="Huang H."/>
        </authorList>
    </citation>
    <scope>NUCLEOTIDE SEQUENCE</scope>
    <source>
        <strain evidence="2">MT/VB/25A 57/8</strain>
    </source>
</reference>
<sequence>MIMVEEGSERALMRSLQKEQERERRRIRDRQRRQSMSVEEREKHLARRRRNYQLRRQRAENARLDLRVNQNTTTTTTTTTSTTSSSTTLAAKSNDYPPLISVSIVDAQCNVGLNSGHKNSVGLEIPAHILAKLPRRLRLNHLKHLARSLDDPVDISNNHIIAADLIIRGNVNANSSCVPPKGLRLNRVKWLARSLNSDIEKAKGENHQSHEEVEQNLSNRELQLQMLSMSNNVSKVDQTCNVKCGKEWFLPL</sequence>
<dbReference type="Proteomes" id="UP001174677">
    <property type="component" value="Chromosome 3"/>
</dbReference>